<keyword evidence="1" id="KW-0614">Plasmid</keyword>
<gene>
    <name evidence="1" type="ORF">BCD_1423</name>
</gene>
<organism evidence="1">
    <name type="scientific">Borrelia crocidurae DOU</name>
    <dbReference type="NCBI Taxonomy" id="1293575"/>
    <lineage>
        <taxon>Bacteria</taxon>
        <taxon>Pseudomonadati</taxon>
        <taxon>Spirochaetota</taxon>
        <taxon>Spirochaetia</taxon>
        <taxon>Spirochaetales</taxon>
        <taxon>Borreliaceae</taxon>
        <taxon>Borrelia</taxon>
    </lineage>
</organism>
<dbReference type="PROSITE" id="PS51257">
    <property type="entry name" value="PROKAR_LIPOPROTEIN"/>
    <property type="match status" value="1"/>
</dbReference>
<accession>W5SK30</accession>
<sequence>MKQKDLIISIMFILINLLLMSCGSPRKYVSGGIVISNKTTPEQKKMQKEQKGQKGQKEIADIKREIPNKVMDILKIHYGKSWNEFAQIIEIGALGSRLATPNEIFNMFIMEDASKNILYTENVTLRNEFYLALEYDLNLMAPFIDIYYNIDNGFTFDASERALRCKSFMNKFKNNMIEQSRNYAKAYYIDVYEALKAKQNKLDILSLQDLKLLKTKLAKLESSKRELITGVIRKFVNDYNNDIATEFFIIQLEGELRIRAFDLYKVPPYFEEKFKNFEAKCSVVIALANEIKGILDKIKIN</sequence>
<geneLocation type="plasmid" evidence="1">
    <name>unnamed</name>
</geneLocation>
<dbReference type="Gene3D" id="1.10.3160.10">
    <property type="entry name" value="Bbcrasp-1"/>
    <property type="match status" value="1"/>
</dbReference>
<dbReference type="InterPro" id="IPR008421">
    <property type="entry name" value="Borrelia_lipoprotein_PFam54/60"/>
</dbReference>
<proteinExistence type="predicted"/>
<reference evidence="1" key="1">
    <citation type="submission" date="2013-02" db="EMBL/GenBank/DDBJ databases">
        <title>Comparative genomics of Borrelia species.</title>
        <authorList>
            <person name="Schwan T.G."/>
            <person name="Raffel S.J."/>
            <person name="Porcella S.F."/>
        </authorList>
    </citation>
    <scope>NUCLEOTIDE SEQUENCE</scope>
    <source>
        <strain evidence="1">DOU</strain>
        <plasmid evidence="1">unnamed</plasmid>
    </source>
</reference>
<dbReference type="EMBL" id="CP004317">
    <property type="protein sequence ID" value="AHH07489.1"/>
    <property type="molecule type" value="Genomic_DNA"/>
</dbReference>
<evidence type="ECO:0000313" key="1">
    <source>
        <dbReference type="EMBL" id="AHH07489.1"/>
    </source>
</evidence>
<dbReference type="AlphaFoldDB" id="W5SK30"/>
<dbReference type="RefSeq" id="WP_025401412.1">
    <property type="nucleotide sequence ID" value="NZ_CP004317.1"/>
</dbReference>
<protein>
    <submittedName>
        <fullName evidence="1">Putative membrane spanning protein</fullName>
    </submittedName>
</protein>
<name>W5SK30_9SPIR</name>
<dbReference type="Pfam" id="PF05714">
    <property type="entry name" value="PFam54_60"/>
    <property type="match status" value="1"/>
</dbReference>
<dbReference type="HOGENOM" id="CLU_062986_0_0_12"/>